<dbReference type="SUPFAM" id="SSF52833">
    <property type="entry name" value="Thioredoxin-like"/>
    <property type="match status" value="1"/>
</dbReference>
<dbReference type="PROSITE" id="PS50404">
    <property type="entry name" value="GST_NTER"/>
    <property type="match status" value="1"/>
</dbReference>
<protein>
    <submittedName>
        <fullName evidence="3">Glutathione S-transferase family protein</fullName>
    </submittedName>
</protein>
<evidence type="ECO:0000313" key="4">
    <source>
        <dbReference type="Proteomes" id="UP000267464"/>
    </source>
</evidence>
<dbReference type="PANTHER" id="PTHR44051:SF8">
    <property type="entry name" value="GLUTATHIONE S-TRANSFERASE GSTA"/>
    <property type="match status" value="1"/>
</dbReference>
<dbReference type="InterPro" id="IPR036249">
    <property type="entry name" value="Thioredoxin-like_sf"/>
</dbReference>
<sequence>MLTLYYHPLASFCHKVLIALYEADIAFKGRVIDLGKAEDRDELDALWPVGKFPVIRDEVRGRVVPESTIIIEYLCQHFPSAAGLMGDDKDATLQVRLWERVFDHYVHVHMQKIVGDRLRPEGERDPRGVADARGVLQAAYAMLDKQLASGHWAVGDSFTMADCAAAPSLFYAHILEPFPAGCPSLAAYFERLIERPSVRRVLEEAKPWFPYFPYKELMPRRFL</sequence>
<dbReference type="Gene3D" id="1.20.1050.10">
    <property type="match status" value="1"/>
</dbReference>
<evidence type="ECO:0000313" key="3">
    <source>
        <dbReference type="EMBL" id="RQP23051.1"/>
    </source>
</evidence>
<dbReference type="InterPro" id="IPR010987">
    <property type="entry name" value="Glutathione-S-Trfase_C-like"/>
</dbReference>
<dbReference type="SUPFAM" id="SSF47616">
    <property type="entry name" value="GST C-terminal domain-like"/>
    <property type="match status" value="1"/>
</dbReference>
<dbReference type="Pfam" id="PF13410">
    <property type="entry name" value="GST_C_2"/>
    <property type="match status" value="1"/>
</dbReference>
<dbReference type="SFLD" id="SFLDS00019">
    <property type="entry name" value="Glutathione_Transferase_(cytos"/>
    <property type="match status" value="1"/>
</dbReference>
<dbReference type="EMBL" id="QUSW01000005">
    <property type="protein sequence ID" value="RQP23051.1"/>
    <property type="molecule type" value="Genomic_DNA"/>
</dbReference>
<gene>
    <name evidence="3" type="ORF">DZC73_18160</name>
</gene>
<evidence type="ECO:0000259" key="2">
    <source>
        <dbReference type="PROSITE" id="PS50405"/>
    </source>
</evidence>
<dbReference type="OrthoDB" id="9782992at2"/>
<dbReference type="Pfam" id="PF13417">
    <property type="entry name" value="GST_N_3"/>
    <property type="match status" value="1"/>
</dbReference>
<evidence type="ECO:0000259" key="1">
    <source>
        <dbReference type="PROSITE" id="PS50404"/>
    </source>
</evidence>
<reference evidence="3 4" key="2">
    <citation type="submission" date="2018-12" db="EMBL/GenBank/DDBJ databases">
        <title>Rhizobacter gummiphilus sp. nov., a rubber-degrading bacterium isolated from the soil of a botanical garden in Japan.</title>
        <authorList>
            <person name="Shunsuke S.S."/>
        </authorList>
    </citation>
    <scope>NUCLEOTIDE SEQUENCE [LARGE SCALE GENOMIC DNA]</scope>
    <source>
        <strain evidence="3 4">S-16</strain>
    </source>
</reference>
<dbReference type="AlphaFoldDB" id="A0A3N7HQL1"/>
<dbReference type="RefSeq" id="WP_124541795.1">
    <property type="nucleotide sequence ID" value="NZ_QUSW01000005.1"/>
</dbReference>
<keyword evidence="3" id="KW-0808">Transferase</keyword>
<comment type="caution">
    <text evidence="3">The sequence shown here is derived from an EMBL/GenBank/DDBJ whole genome shotgun (WGS) entry which is preliminary data.</text>
</comment>
<keyword evidence="4" id="KW-1185">Reference proteome</keyword>
<dbReference type="InterPro" id="IPR004045">
    <property type="entry name" value="Glutathione_S-Trfase_N"/>
</dbReference>
<dbReference type="Proteomes" id="UP000267464">
    <property type="component" value="Unassembled WGS sequence"/>
</dbReference>
<organism evidence="3 4">
    <name type="scientific">Piscinibacter terrae</name>
    <dbReference type="NCBI Taxonomy" id="2496871"/>
    <lineage>
        <taxon>Bacteria</taxon>
        <taxon>Pseudomonadati</taxon>
        <taxon>Pseudomonadota</taxon>
        <taxon>Betaproteobacteria</taxon>
        <taxon>Burkholderiales</taxon>
        <taxon>Sphaerotilaceae</taxon>
        <taxon>Piscinibacter</taxon>
    </lineage>
</organism>
<dbReference type="InterPro" id="IPR040079">
    <property type="entry name" value="Glutathione_S-Trfase"/>
</dbReference>
<accession>A0A3N7HQL1</accession>
<proteinExistence type="predicted"/>
<dbReference type="Gene3D" id="3.40.30.10">
    <property type="entry name" value="Glutaredoxin"/>
    <property type="match status" value="1"/>
</dbReference>
<dbReference type="InterPro" id="IPR036282">
    <property type="entry name" value="Glutathione-S-Trfase_C_sf"/>
</dbReference>
<dbReference type="SFLD" id="SFLDG00358">
    <property type="entry name" value="Main_(cytGST)"/>
    <property type="match status" value="1"/>
</dbReference>
<dbReference type="PROSITE" id="PS50405">
    <property type="entry name" value="GST_CTER"/>
    <property type="match status" value="1"/>
</dbReference>
<dbReference type="CDD" id="cd00570">
    <property type="entry name" value="GST_N_family"/>
    <property type="match status" value="1"/>
</dbReference>
<feature type="domain" description="GST N-terminal" evidence="1">
    <location>
        <begin position="1"/>
        <end position="82"/>
    </location>
</feature>
<name>A0A3N7HQL1_9BURK</name>
<dbReference type="GO" id="GO:0016740">
    <property type="term" value="F:transferase activity"/>
    <property type="evidence" value="ECO:0007669"/>
    <property type="project" value="UniProtKB-KW"/>
</dbReference>
<reference evidence="3 4" key="1">
    <citation type="submission" date="2018-08" db="EMBL/GenBank/DDBJ databases">
        <authorList>
            <person name="Khan S.A."/>
            <person name="Jeon C.O."/>
            <person name="Chun B.H."/>
            <person name="Jeong S.E."/>
        </authorList>
    </citation>
    <scope>NUCLEOTIDE SEQUENCE [LARGE SCALE GENOMIC DNA]</scope>
    <source>
        <strain evidence="3 4">S-16</strain>
    </source>
</reference>
<feature type="domain" description="GST C-terminal" evidence="2">
    <location>
        <begin position="88"/>
        <end position="214"/>
    </location>
</feature>
<dbReference type="PANTHER" id="PTHR44051">
    <property type="entry name" value="GLUTATHIONE S-TRANSFERASE-RELATED"/>
    <property type="match status" value="1"/>
</dbReference>